<dbReference type="PIRSF" id="PIRSF000190">
    <property type="entry name" value="Pyd_amn-ph_oxd"/>
    <property type="match status" value="1"/>
</dbReference>
<evidence type="ECO:0000256" key="3">
    <source>
        <dbReference type="ARBA" id="ARBA00005037"/>
    </source>
</evidence>
<dbReference type="EC" id="1.4.3.5" evidence="4"/>
<evidence type="ECO:0000313" key="11">
    <source>
        <dbReference type="Proteomes" id="UP000308652"/>
    </source>
</evidence>
<dbReference type="NCBIfam" id="TIGR00558">
    <property type="entry name" value="pdxH"/>
    <property type="match status" value="1"/>
</dbReference>
<organism evidence="10 11">
    <name type="scientific">Crucibulum laeve</name>
    <dbReference type="NCBI Taxonomy" id="68775"/>
    <lineage>
        <taxon>Eukaryota</taxon>
        <taxon>Fungi</taxon>
        <taxon>Dikarya</taxon>
        <taxon>Basidiomycota</taxon>
        <taxon>Agaricomycotina</taxon>
        <taxon>Agaricomycetes</taxon>
        <taxon>Agaricomycetidae</taxon>
        <taxon>Agaricales</taxon>
        <taxon>Agaricineae</taxon>
        <taxon>Nidulariaceae</taxon>
        <taxon>Crucibulum</taxon>
    </lineage>
</organism>
<evidence type="ECO:0000256" key="2">
    <source>
        <dbReference type="ARBA" id="ARBA00004738"/>
    </source>
</evidence>
<dbReference type="Proteomes" id="UP000308652">
    <property type="component" value="Unassembled WGS sequence"/>
</dbReference>
<dbReference type="Pfam" id="PF01243">
    <property type="entry name" value="PNPOx_N"/>
    <property type="match status" value="1"/>
</dbReference>
<reference evidence="10 11" key="1">
    <citation type="journal article" date="2019" name="Nat. Ecol. Evol.">
        <title>Megaphylogeny resolves global patterns of mushroom evolution.</title>
        <authorList>
            <person name="Varga T."/>
            <person name="Krizsan K."/>
            <person name="Foldi C."/>
            <person name="Dima B."/>
            <person name="Sanchez-Garcia M."/>
            <person name="Sanchez-Ramirez S."/>
            <person name="Szollosi G.J."/>
            <person name="Szarkandi J.G."/>
            <person name="Papp V."/>
            <person name="Albert L."/>
            <person name="Andreopoulos W."/>
            <person name="Angelini C."/>
            <person name="Antonin V."/>
            <person name="Barry K.W."/>
            <person name="Bougher N.L."/>
            <person name="Buchanan P."/>
            <person name="Buyck B."/>
            <person name="Bense V."/>
            <person name="Catcheside P."/>
            <person name="Chovatia M."/>
            <person name="Cooper J."/>
            <person name="Damon W."/>
            <person name="Desjardin D."/>
            <person name="Finy P."/>
            <person name="Geml J."/>
            <person name="Haridas S."/>
            <person name="Hughes K."/>
            <person name="Justo A."/>
            <person name="Karasinski D."/>
            <person name="Kautmanova I."/>
            <person name="Kiss B."/>
            <person name="Kocsube S."/>
            <person name="Kotiranta H."/>
            <person name="LaButti K.M."/>
            <person name="Lechner B.E."/>
            <person name="Liimatainen K."/>
            <person name="Lipzen A."/>
            <person name="Lukacs Z."/>
            <person name="Mihaltcheva S."/>
            <person name="Morgado L.N."/>
            <person name="Niskanen T."/>
            <person name="Noordeloos M.E."/>
            <person name="Ohm R.A."/>
            <person name="Ortiz-Santana B."/>
            <person name="Ovrebo C."/>
            <person name="Racz N."/>
            <person name="Riley R."/>
            <person name="Savchenko A."/>
            <person name="Shiryaev A."/>
            <person name="Soop K."/>
            <person name="Spirin V."/>
            <person name="Szebenyi C."/>
            <person name="Tomsovsky M."/>
            <person name="Tulloss R.E."/>
            <person name="Uehling J."/>
            <person name="Grigoriev I.V."/>
            <person name="Vagvolgyi C."/>
            <person name="Papp T."/>
            <person name="Martin F.M."/>
            <person name="Miettinen O."/>
            <person name="Hibbett D.S."/>
            <person name="Nagy L.G."/>
        </authorList>
    </citation>
    <scope>NUCLEOTIDE SEQUENCE [LARGE SCALE GENOMIC DNA]</scope>
    <source>
        <strain evidence="10 11">CBS 166.37</strain>
    </source>
</reference>
<name>A0A5C3M5R0_9AGAR</name>
<dbReference type="PANTHER" id="PTHR10851">
    <property type="entry name" value="PYRIDOXINE-5-PHOSPHATE OXIDASE"/>
    <property type="match status" value="1"/>
</dbReference>
<dbReference type="Pfam" id="PF10590">
    <property type="entry name" value="PNP_phzG_C"/>
    <property type="match status" value="1"/>
</dbReference>
<keyword evidence="11" id="KW-1185">Reference proteome</keyword>
<feature type="domain" description="Pyridoxine 5'-phosphate oxidase dimerisation C-terminal" evidence="9">
    <location>
        <begin position="187"/>
        <end position="233"/>
    </location>
</feature>
<dbReference type="InterPro" id="IPR011576">
    <property type="entry name" value="Pyridox_Oxase_N"/>
</dbReference>
<dbReference type="AlphaFoldDB" id="A0A5C3M5R0"/>
<dbReference type="GO" id="GO:0004733">
    <property type="term" value="F:pyridoxamine phosphate oxidase activity"/>
    <property type="evidence" value="ECO:0007669"/>
    <property type="project" value="UniProtKB-EC"/>
</dbReference>
<evidence type="ECO:0000256" key="6">
    <source>
        <dbReference type="ARBA" id="ARBA00022643"/>
    </source>
</evidence>
<evidence type="ECO:0000256" key="7">
    <source>
        <dbReference type="ARBA" id="ARBA00023002"/>
    </source>
</evidence>
<dbReference type="GO" id="GO:0008615">
    <property type="term" value="P:pyridoxine biosynthetic process"/>
    <property type="evidence" value="ECO:0007669"/>
    <property type="project" value="InterPro"/>
</dbReference>
<proteinExistence type="inferred from homology"/>
<dbReference type="Gene3D" id="2.30.110.10">
    <property type="entry name" value="Electron Transport, Fmn-binding Protein, Chain A"/>
    <property type="match status" value="1"/>
</dbReference>
<comment type="pathway">
    <text evidence="3">Cofactor metabolism; pyridoxal 5'-phosphate salvage; pyridoxal 5'-phosphate from pyridoxine 5'-phosphate: step 1/1.</text>
</comment>
<evidence type="ECO:0000256" key="5">
    <source>
        <dbReference type="ARBA" id="ARBA00022630"/>
    </source>
</evidence>
<sequence length="233" mass="26518">MDVVLSEPSPDKLQVLQHNQYITADNISPHTVAPSPIDQFRAWFKDAADGNKVHEPEAMTLSTATPNGVPSSRTVLLKQVDSKGFVFYTNYTSRKSQELLANPYAALSFYWRETHRAVRVVGKIEKVSREESDEYFQSRPIGSRVGACASKQSSVIGEDDLDARLKKVEDRFGVHTEQPHVPTPEFWGGWRVIPNEVEFWSGKPSRLHDRVRYLRVEGSTDDHPQWKIERLSP</sequence>
<dbReference type="GO" id="GO:0010181">
    <property type="term" value="F:FMN binding"/>
    <property type="evidence" value="ECO:0007669"/>
    <property type="project" value="InterPro"/>
</dbReference>
<dbReference type="InterPro" id="IPR000659">
    <property type="entry name" value="Pyridox_Oxase"/>
</dbReference>
<evidence type="ECO:0000259" key="9">
    <source>
        <dbReference type="Pfam" id="PF10590"/>
    </source>
</evidence>
<evidence type="ECO:0000256" key="4">
    <source>
        <dbReference type="ARBA" id="ARBA00012801"/>
    </source>
</evidence>
<keyword evidence="6" id="KW-0288">FMN</keyword>
<keyword evidence="5" id="KW-0285">Flavoprotein</keyword>
<evidence type="ECO:0000256" key="1">
    <source>
        <dbReference type="ARBA" id="ARBA00001917"/>
    </source>
</evidence>
<feature type="domain" description="Pyridoxamine 5'-phosphate oxidase N-terminal" evidence="8">
    <location>
        <begin position="53"/>
        <end position="157"/>
    </location>
</feature>
<protein>
    <recommendedName>
        <fullName evidence="4">pyridoxal 5'-phosphate synthase</fullName>
        <ecNumber evidence="4">1.4.3.5</ecNumber>
    </recommendedName>
</protein>
<comment type="cofactor">
    <cofactor evidence="1">
        <name>FMN</name>
        <dbReference type="ChEBI" id="CHEBI:58210"/>
    </cofactor>
</comment>
<keyword evidence="7" id="KW-0560">Oxidoreductase</keyword>
<dbReference type="PANTHER" id="PTHR10851:SF0">
    <property type="entry name" value="PYRIDOXINE-5'-PHOSPHATE OXIDASE"/>
    <property type="match status" value="1"/>
</dbReference>
<dbReference type="OrthoDB" id="303614at2759"/>
<dbReference type="InterPro" id="IPR012349">
    <property type="entry name" value="Split_barrel_FMN-bd"/>
</dbReference>
<evidence type="ECO:0000259" key="8">
    <source>
        <dbReference type="Pfam" id="PF01243"/>
    </source>
</evidence>
<comment type="pathway">
    <text evidence="2">Cofactor metabolism; pyridoxal 5'-phosphate salvage; pyridoxal 5'-phosphate from pyridoxamine 5'-phosphate: step 1/1.</text>
</comment>
<dbReference type="SUPFAM" id="SSF50475">
    <property type="entry name" value="FMN-binding split barrel"/>
    <property type="match status" value="1"/>
</dbReference>
<gene>
    <name evidence="10" type="ORF">BDQ12DRAFT_601812</name>
</gene>
<dbReference type="UniPathway" id="UPA01068">
    <property type="reaction ID" value="UER00304"/>
</dbReference>
<dbReference type="HAMAP" id="MF_01629">
    <property type="entry name" value="PdxH"/>
    <property type="match status" value="1"/>
</dbReference>
<dbReference type="NCBIfam" id="NF004231">
    <property type="entry name" value="PRK05679.1"/>
    <property type="match status" value="1"/>
</dbReference>
<dbReference type="InterPro" id="IPR019576">
    <property type="entry name" value="Pyridoxamine_oxidase_dimer_C"/>
</dbReference>
<dbReference type="STRING" id="68775.A0A5C3M5R0"/>
<accession>A0A5C3M5R0</accession>
<evidence type="ECO:0000313" key="10">
    <source>
        <dbReference type="EMBL" id="TFK40662.1"/>
    </source>
</evidence>
<dbReference type="EMBL" id="ML213596">
    <property type="protein sequence ID" value="TFK40662.1"/>
    <property type="molecule type" value="Genomic_DNA"/>
</dbReference>